<evidence type="ECO:0000259" key="1">
    <source>
        <dbReference type="Pfam" id="PF00501"/>
    </source>
</evidence>
<feature type="domain" description="AMP-dependent synthetase/ligase" evidence="1">
    <location>
        <begin position="474"/>
        <end position="576"/>
    </location>
</feature>
<organism evidence="3 4">
    <name type="scientific">Thermoflavimicrobium dichotomicum</name>
    <dbReference type="NCBI Taxonomy" id="46223"/>
    <lineage>
        <taxon>Bacteria</taxon>
        <taxon>Bacillati</taxon>
        <taxon>Bacillota</taxon>
        <taxon>Bacilli</taxon>
        <taxon>Bacillales</taxon>
        <taxon>Thermoactinomycetaceae</taxon>
        <taxon>Thermoflavimicrobium</taxon>
    </lineage>
</organism>
<dbReference type="GO" id="GO:0005829">
    <property type="term" value="C:cytosol"/>
    <property type="evidence" value="ECO:0007669"/>
    <property type="project" value="TreeGrafter"/>
</dbReference>
<dbReference type="GO" id="GO:0003824">
    <property type="term" value="F:catalytic activity"/>
    <property type="evidence" value="ECO:0007669"/>
    <property type="project" value="InterPro"/>
</dbReference>
<dbReference type="SUPFAM" id="SSF56801">
    <property type="entry name" value="Acetyl-CoA synthetase-like"/>
    <property type="match status" value="1"/>
</dbReference>
<evidence type="ECO:0000313" key="4">
    <source>
        <dbReference type="Proteomes" id="UP000199545"/>
    </source>
</evidence>
<dbReference type="STRING" id="46223.SAMN05421852_1373"/>
<dbReference type="InterPro" id="IPR042099">
    <property type="entry name" value="ANL_N_sf"/>
</dbReference>
<keyword evidence="4" id="KW-1185">Reference proteome</keyword>
<evidence type="ECO:0000259" key="2">
    <source>
        <dbReference type="Pfam" id="PF00668"/>
    </source>
</evidence>
<dbReference type="GO" id="GO:0044550">
    <property type="term" value="P:secondary metabolite biosynthetic process"/>
    <property type="evidence" value="ECO:0007669"/>
    <property type="project" value="TreeGrafter"/>
</dbReference>
<feature type="domain" description="Condensation" evidence="2">
    <location>
        <begin position="8"/>
        <end position="453"/>
    </location>
</feature>
<name>A0A1I3V890_9BACL</name>
<dbReference type="InterPro" id="IPR023213">
    <property type="entry name" value="CAT-like_dom_sf"/>
</dbReference>
<dbReference type="Gene3D" id="3.30.559.30">
    <property type="entry name" value="Nonribosomal peptide synthetase, condensation domain"/>
    <property type="match status" value="1"/>
</dbReference>
<dbReference type="RefSeq" id="WP_139203363.1">
    <property type="nucleotide sequence ID" value="NZ_FORR01000037.1"/>
</dbReference>
<protein>
    <submittedName>
        <fullName evidence="3">AMP-binding enzyme</fullName>
    </submittedName>
</protein>
<dbReference type="Gene3D" id="3.30.559.10">
    <property type="entry name" value="Chloramphenicol acetyltransferase-like domain"/>
    <property type="match status" value="1"/>
</dbReference>
<dbReference type="PANTHER" id="PTHR45527">
    <property type="entry name" value="NONRIBOSOMAL PEPTIDE SYNTHETASE"/>
    <property type="match status" value="1"/>
</dbReference>
<dbReference type="SUPFAM" id="SSF52777">
    <property type="entry name" value="CoA-dependent acyltransferases"/>
    <property type="match status" value="2"/>
</dbReference>
<accession>A0A1I3V890</accession>
<dbReference type="GO" id="GO:0031177">
    <property type="term" value="F:phosphopantetheine binding"/>
    <property type="evidence" value="ECO:0007669"/>
    <property type="project" value="TreeGrafter"/>
</dbReference>
<dbReference type="Pfam" id="PF00501">
    <property type="entry name" value="AMP-binding"/>
    <property type="match status" value="1"/>
</dbReference>
<reference evidence="3 4" key="1">
    <citation type="submission" date="2016-10" db="EMBL/GenBank/DDBJ databases">
        <authorList>
            <person name="de Groot N.N."/>
        </authorList>
    </citation>
    <scope>NUCLEOTIDE SEQUENCE [LARGE SCALE GENOMIC DNA]</scope>
    <source>
        <strain evidence="3 4">DSM 44778</strain>
    </source>
</reference>
<gene>
    <name evidence="3" type="ORF">SAMN05421852_1373</name>
</gene>
<dbReference type="AlphaFoldDB" id="A0A1I3V890"/>
<dbReference type="Gene3D" id="3.40.50.12780">
    <property type="entry name" value="N-terminal domain of ligase-like"/>
    <property type="match status" value="1"/>
</dbReference>
<dbReference type="OrthoDB" id="9765680at2"/>
<dbReference type="GO" id="GO:0008610">
    <property type="term" value="P:lipid biosynthetic process"/>
    <property type="evidence" value="ECO:0007669"/>
    <property type="project" value="UniProtKB-ARBA"/>
</dbReference>
<dbReference type="FunFam" id="3.30.559.10:FF:000012">
    <property type="entry name" value="Non-ribosomal peptide synthetase"/>
    <property type="match status" value="1"/>
</dbReference>
<dbReference type="CDD" id="cd19543">
    <property type="entry name" value="DCL_NRPS"/>
    <property type="match status" value="1"/>
</dbReference>
<proteinExistence type="predicted"/>
<dbReference type="Pfam" id="PF00668">
    <property type="entry name" value="Condensation"/>
    <property type="match status" value="1"/>
</dbReference>
<dbReference type="InterPro" id="IPR000873">
    <property type="entry name" value="AMP-dep_synth/lig_dom"/>
</dbReference>
<evidence type="ECO:0000313" key="3">
    <source>
        <dbReference type="EMBL" id="SFJ91392.1"/>
    </source>
</evidence>
<dbReference type="PANTHER" id="PTHR45527:SF1">
    <property type="entry name" value="FATTY ACID SYNTHASE"/>
    <property type="match status" value="1"/>
</dbReference>
<dbReference type="InterPro" id="IPR001242">
    <property type="entry name" value="Condensation_dom"/>
</dbReference>
<sequence length="593" mass="69033">MFDRRNVKDIYRLSPMQQGMLFHSLKDPDRSVYFDQMSFRIEGTLDLDCLEKSFNHLIQKYDVLRTVFIYEKVKRPLQIVMKERKGEIHFEDLSHLNTKEQEAYLQAFRKKDREKGFNLSRDLLIRLSVIQLGPHTYEMMISSHHILMDGWCVGILLSDLFEMYQRSLHHQPLPQVKAIPYSTYIRWLEEQDEEEAYAYWKEYLQGYDQVVEIPFKNTKPSSEAVHESYTFYFDEELTERLSQFAKSYQVTMNTVFQTMWGVLLQKYNQTKDVIFGSVVSGRPAEIQGVEKIVGLFINTIPVRICSKEQEPFVDLLKRVQKEALISEQYHYVSLADIQKISGVAENKLLNHIIAFENYPVSLGNWGQEESLSSIGFTITGMDVFEQTNYDFGLQVHLSNRLMVKISFNRALYRREWIEQMESHLLQIARTVLSQPSIPVEEIEILTEKEKDQLIYGFNQASVAFPAEKTIQALFEEQVAKTPDQIAVVFKDESLTYRELNARANQLARYLRKQGVERESFVAILMDRSLDMIVSILGVLKAGGAYVPIDPTYPAERIAHILEDSEAKHLLVQHQEQAPETYKGIVLAMNAIPW</sequence>
<dbReference type="EMBL" id="FORR01000037">
    <property type="protein sequence ID" value="SFJ91392.1"/>
    <property type="molecule type" value="Genomic_DNA"/>
</dbReference>
<dbReference type="Proteomes" id="UP000199545">
    <property type="component" value="Unassembled WGS sequence"/>
</dbReference>
<dbReference type="GO" id="GO:0043041">
    <property type="term" value="P:amino acid activation for nonribosomal peptide biosynthetic process"/>
    <property type="evidence" value="ECO:0007669"/>
    <property type="project" value="TreeGrafter"/>
</dbReference>
<feature type="non-terminal residue" evidence="3">
    <location>
        <position position="593"/>
    </location>
</feature>